<feature type="chain" id="PRO_5007859428" evidence="1">
    <location>
        <begin position="21"/>
        <end position="106"/>
    </location>
</feature>
<reference evidence="2 3" key="1">
    <citation type="journal article" date="2016" name="Mol. Biol. Evol.">
        <title>Comparative Genomics of Early-Diverging Mushroom-Forming Fungi Provides Insights into the Origins of Lignocellulose Decay Capabilities.</title>
        <authorList>
            <person name="Nagy L.G."/>
            <person name="Riley R."/>
            <person name="Tritt A."/>
            <person name="Adam C."/>
            <person name="Daum C."/>
            <person name="Floudas D."/>
            <person name="Sun H."/>
            <person name="Yadav J.S."/>
            <person name="Pangilinan J."/>
            <person name="Larsson K.H."/>
            <person name="Matsuura K."/>
            <person name="Barry K."/>
            <person name="Labutti K."/>
            <person name="Kuo R."/>
            <person name="Ohm R.A."/>
            <person name="Bhattacharya S.S."/>
            <person name="Shirouzu T."/>
            <person name="Yoshinaga Y."/>
            <person name="Martin F.M."/>
            <person name="Grigoriev I.V."/>
            <person name="Hibbett D.S."/>
        </authorList>
    </citation>
    <scope>NUCLEOTIDE SEQUENCE [LARGE SCALE GENOMIC DNA]</scope>
    <source>
        <strain evidence="2 3">HHB12733</strain>
    </source>
</reference>
<keyword evidence="1" id="KW-0732">Signal</keyword>
<evidence type="ECO:0000313" key="3">
    <source>
        <dbReference type="Proteomes" id="UP000076842"/>
    </source>
</evidence>
<accession>A0A165IPY6</accession>
<evidence type="ECO:0000313" key="2">
    <source>
        <dbReference type="EMBL" id="KZT60851.1"/>
    </source>
</evidence>
<dbReference type="EMBL" id="KV423928">
    <property type="protein sequence ID" value="KZT60851.1"/>
    <property type="molecule type" value="Genomic_DNA"/>
</dbReference>
<evidence type="ECO:0000256" key="1">
    <source>
        <dbReference type="SAM" id="SignalP"/>
    </source>
</evidence>
<dbReference type="OrthoDB" id="3185196at2759"/>
<gene>
    <name evidence="2" type="ORF">CALCODRAFT_492124</name>
</gene>
<sequence length="106" mass="12424">MKVFTLLYVALLAFFPFALAISSLTDEFIPGDIVSVNRPGIADDREGLVIDTFQDQYGRQIVQVQLDRGEVYRTWVPYVRKIVRKTYYTVPQTPRNYRTVERIYEL</sequence>
<name>A0A165IPY6_9BASI</name>
<dbReference type="STRING" id="1353952.A0A165IPY6"/>
<feature type="signal peptide" evidence="1">
    <location>
        <begin position="1"/>
        <end position="20"/>
    </location>
</feature>
<protein>
    <submittedName>
        <fullName evidence="2">Uncharacterized protein</fullName>
    </submittedName>
</protein>
<proteinExistence type="predicted"/>
<dbReference type="AlphaFoldDB" id="A0A165IPY6"/>
<keyword evidence="3" id="KW-1185">Reference proteome</keyword>
<dbReference type="Proteomes" id="UP000076842">
    <property type="component" value="Unassembled WGS sequence"/>
</dbReference>
<organism evidence="2 3">
    <name type="scientific">Calocera cornea HHB12733</name>
    <dbReference type="NCBI Taxonomy" id="1353952"/>
    <lineage>
        <taxon>Eukaryota</taxon>
        <taxon>Fungi</taxon>
        <taxon>Dikarya</taxon>
        <taxon>Basidiomycota</taxon>
        <taxon>Agaricomycotina</taxon>
        <taxon>Dacrymycetes</taxon>
        <taxon>Dacrymycetales</taxon>
        <taxon>Dacrymycetaceae</taxon>
        <taxon>Calocera</taxon>
    </lineage>
</organism>
<dbReference type="InParanoid" id="A0A165IPY6"/>